<dbReference type="RefSeq" id="WP_163045926.1">
    <property type="nucleotide sequence ID" value="NZ_JAAAMJ010000026.1"/>
</dbReference>
<organism evidence="1 2">
    <name type="scientific">Aurantimonas aggregata</name>
    <dbReference type="NCBI Taxonomy" id="2047720"/>
    <lineage>
        <taxon>Bacteria</taxon>
        <taxon>Pseudomonadati</taxon>
        <taxon>Pseudomonadota</taxon>
        <taxon>Alphaproteobacteria</taxon>
        <taxon>Hyphomicrobiales</taxon>
        <taxon>Aurantimonadaceae</taxon>
        <taxon>Aurantimonas</taxon>
    </lineage>
</organism>
<gene>
    <name evidence="1" type="ORF">GTW51_20605</name>
</gene>
<evidence type="ECO:0000313" key="2">
    <source>
        <dbReference type="Proteomes" id="UP000476332"/>
    </source>
</evidence>
<reference evidence="1 2" key="1">
    <citation type="submission" date="2020-01" db="EMBL/GenBank/DDBJ databases">
        <title>Genomes of bacteria type strains.</title>
        <authorList>
            <person name="Chen J."/>
            <person name="Zhu S."/>
            <person name="Chen J."/>
        </authorList>
    </citation>
    <scope>NUCLEOTIDE SEQUENCE [LARGE SCALE GENOMIC DNA]</scope>
    <source>
        <strain evidence="1 2">KCTC 52919</strain>
    </source>
</reference>
<dbReference type="Proteomes" id="UP000476332">
    <property type="component" value="Unassembled WGS sequence"/>
</dbReference>
<dbReference type="AlphaFoldDB" id="A0A6L9MMJ3"/>
<protein>
    <submittedName>
        <fullName evidence="1">Uncharacterized protein</fullName>
    </submittedName>
</protein>
<name>A0A6L9MMJ3_9HYPH</name>
<dbReference type="EMBL" id="JAAAMJ010000026">
    <property type="protein sequence ID" value="NDV89077.1"/>
    <property type="molecule type" value="Genomic_DNA"/>
</dbReference>
<proteinExistence type="predicted"/>
<sequence>MMIVAPVVSGTGEPWVAIAATTIGTTRSSVANWACGRLLSDHRDHRWFPVSSPQIDRFSGLFQGDRMGSLLFAWARIVGETLTVVAGDPARPSPLVHATRQDYQVNRTGFPGGHLV</sequence>
<accession>A0A6L9MMJ3</accession>
<keyword evidence="2" id="KW-1185">Reference proteome</keyword>
<comment type="caution">
    <text evidence="1">The sequence shown here is derived from an EMBL/GenBank/DDBJ whole genome shotgun (WGS) entry which is preliminary data.</text>
</comment>
<evidence type="ECO:0000313" key="1">
    <source>
        <dbReference type="EMBL" id="NDV89077.1"/>
    </source>
</evidence>